<dbReference type="EMBL" id="BART01028889">
    <property type="protein sequence ID" value="GAG94537.1"/>
    <property type="molecule type" value="Genomic_DNA"/>
</dbReference>
<comment type="caution">
    <text evidence="2">The sequence shown here is derived from an EMBL/GenBank/DDBJ whole genome shotgun (WGS) entry which is preliminary data.</text>
</comment>
<name>X1CNL5_9ZZZZ</name>
<dbReference type="InterPro" id="IPR002347">
    <property type="entry name" value="SDR_fam"/>
</dbReference>
<sequence>MLEVNLCGPFILCQELIPDMITQEWGRIINICSIGGQWGGFNQVHYAAAKAGLINLTKSLARIYSGKGITSNAVSPGLVGTDMSAKELI</sequence>
<evidence type="ECO:0000313" key="2">
    <source>
        <dbReference type="EMBL" id="GAG94537.1"/>
    </source>
</evidence>
<accession>X1CNL5</accession>
<comment type="similarity">
    <text evidence="1">Belongs to the short-chain dehydrogenases/reductases (SDR) family.</text>
</comment>
<dbReference type="PRINTS" id="PR00080">
    <property type="entry name" value="SDRFAMILY"/>
</dbReference>
<dbReference type="Gene3D" id="3.40.50.720">
    <property type="entry name" value="NAD(P)-binding Rossmann-like Domain"/>
    <property type="match status" value="1"/>
</dbReference>
<feature type="non-terminal residue" evidence="2">
    <location>
        <position position="89"/>
    </location>
</feature>
<protein>
    <submittedName>
        <fullName evidence="2">Uncharacterized protein</fullName>
    </submittedName>
</protein>
<dbReference type="SUPFAM" id="SSF51735">
    <property type="entry name" value="NAD(P)-binding Rossmann-fold domains"/>
    <property type="match status" value="1"/>
</dbReference>
<dbReference type="InterPro" id="IPR020904">
    <property type="entry name" value="Sc_DH/Rdtase_CS"/>
</dbReference>
<dbReference type="PANTHER" id="PTHR42879">
    <property type="entry name" value="3-OXOACYL-(ACYL-CARRIER-PROTEIN) REDUCTASE"/>
    <property type="match status" value="1"/>
</dbReference>
<dbReference type="Pfam" id="PF00106">
    <property type="entry name" value="adh_short"/>
    <property type="match status" value="1"/>
</dbReference>
<dbReference type="InterPro" id="IPR050259">
    <property type="entry name" value="SDR"/>
</dbReference>
<organism evidence="2">
    <name type="scientific">marine sediment metagenome</name>
    <dbReference type="NCBI Taxonomy" id="412755"/>
    <lineage>
        <taxon>unclassified sequences</taxon>
        <taxon>metagenomes</taxon>
        <taxon>ecological metagenomes</taxon>
    </lineage>
</organism>
<dbReference type="GO" id="GO:0032787">
    <property type="term" value="P:monocarboxylic acid metabolic process"/>
    <property type="evidence" value="ECO:0007669"/>
    <property type="project" value="UniProtKB-ARBA"/>
</dbReference>
<dbReference type="AlphaFoldDB" id="X1CNL5"/>
<dbReference type="PANTHER" id="PTHR42879:SF2">
    <property type="entry name" value="3-OXOACYL-[ACYL-CARRIER-PROTEIN] REDUCTASE FABG"/>
    <property type="match status" value="1"/>
</dbReference>
<proteinExistence type="inferred from homology"/>
<dbReference type="InterPro" id="IPR036291">
    <property type="entry name" value="NAD(P)-bd_dom_sf"/>
</dbReference>
<reference evidence="2" key="1">
    <citation type="journal article" date="2014" name="Front. Microbiol.">
        <title>High frequency of phylogenetically diverse reductive dehalogenase-homologous genes in deep subseafloor sedimentary metagenomes.</title>
        <authorList>
            <person name="Kawai M."/>
            <person name="Futagami T."/>
            <person name="Toyoda A."/>
            <person name="Takaki Y."/>
            <person name="Nishi S."/>
            <person name="Hori S."/>
            <person name="Arai W."/>
            <person name="Tsubouchi T."/>
            <person name="Morono Y."/>
            <person name="Uchiyama I."/>
            <person name="Ito T."/>
            <person name="Fujiyama A."/>
            <person name="Inagaki F."/>
            <person name="Takami H."/>
        </authorList>
    </citation>
    <scope>NUCLEOTIDE SEQUENCE</scope>
    <source>
        <strain evidence="2">Expedition CK06-06</strain>
    </source>
</reference>
<dbReference type="PRINTS" id="PR00081">
    <property type="entry name" value="GDHRDH"/>
</dbReference>
<gene>
    <name evidence="2" type="ORF">S01H4_50825</name>
</gene>
<dbReference type="PROSITE" id="PS00061">
    <property type="entry name" value="ADH_SHORT"/>
    <property type="match status" value="1"/>
</dbReference>
<evidence type="ECO:0000256" key="1">
    <source>
        <dbReference type="ARBA" id="ARBA00006484"/>
    </source>
</evidence>